<evidence type="ECO:0000256" key="5">
    <source>
        <dbReference type="ARBA" id="ARBA00022525"/>
    </source>
</evidence>
<evidence type="ECO:0000256" key="2">
    <source>
        <dbReference type="ARBA" id="ARBA00004613"/>
    </source>
</evidence>
<dbReference type="GO" id="GO:0046872">
    <property type="term" value="F:metal ion binding"/>
    <property type="evidence" value="ECO:0007669"/>
    <property type="project" value="InterPro"/>
</dbReference>
<feature type="signal peptide" evidence="8">
    <location>
        <begin position="1"/>
        <end position="20"/>
    </location>
</feature>
<reference evidence="9" key="2">
    <citation type="submission" date="2023-06" db="EMBL/GenBank/DDBJ databases">
        <authorList>
            <consortium name="Lawrence Berkeley National Laboratory"/>
            <person name="Haridas S."/>
            <person name="Hensen N."/>
            <person name="Bonometti L."/>
            <person name="Westerberg I."/>
            <person name="Brannstrom I.O."/>
            <person name="Guillou S."/>
            <person name="Cros-Aarteil S."/>
            <person name="Calhoun S."/>
            <person name="Kuo A."/>
            <person name="Mondo S."/>
            <person name="Pangilinan J."/>
            <person name="Riley R."/>
            <person name="Labutti K."/>
            <person name="Andreopoulos B."/>
            <person name="Lipzen A."/>
            <person name="Chen C."/>
            <person name="Yanf M."/>
            <person name="Daum C."/>
            <person name="Ng V."/>
            <person name="Clum A."/>
            <person name="Steindorff A."/>
            <person name="Ohm R."/>
            <person name="Martin F."/>
            <person name="Silar P."/>
            <person name="Natvig D."/>
            <person name="Lalanne C."/>
            <person name="Gautier V."/>
            <person name="Ament-Velasquez S.L."/>
            <person name="Kruys A."/>
            <person name="Hutchinson M.I."/>
            <person name="Powell A.J."/>
            <person name="Barry K."/>
            <person name="Miller A.N."/>
            <person name="Grigoriev I.V."/>
            <person name="Debuchy R."/>
            <person name="Gladieux P."/>
            <person name="Thoren M.H."/>
            <person name="Johannesson H."/>
        </authorList>
    </citation>
    <scope>NUCLEOTIDE SEQUENCE</scope>
    <source>
        <strain evidence="9">SMH4131-1</strain>
    </source>
</reference>
<dbReference type="InterPro" id="IPR036423">
    <property type="entry name" value="SOD-like_Cu/Zn_dom_sf"/>
</dbReference>
<evidence type="ECO:0000256" key="4">
    <source>
        <dbReference type="ARBA" id="ARBA00012682"/>
    </source>
</evidence>
<dbReference type="EC" id="1.15.1.1" evidence="4"/>
<keyword evidence="10" id="KW-1185">Reference proteome</keyword>
<protein>
    <recommendedName>
        <fullName evidence="4">superoxide dismutase</fullName>
        <ecNumber evidence="4">1.15.1.1</ecNumber>
    </recommendedName>
</protein>
<evidence type="ECO:0000256" key="6">
    <source>
        <dbReference type="ARBA" id="ARBA00022862"/>
    </source>
</evidence>
<gene>
    <name evidence="9" type="ORF">B0T19DRAFT_437783</name>
</gene>
<keyword evidence="6" id="KW-0049">Antioxidant</keyword>
<sequence>MRASTSLSLLFAVSGTKIAAQTSSTSSVAPVPTISPAQSAPVVSNNPPGAVFKATLPETAFTKTAYPDGGNIKGEVVAVSSPDGRGVIFRVSFSNLPTTGGPFPYHLHVNPVPANGNCTATLAHLDPFARGEDPVCDPNAPETCQVGDLSGKHGKIPLGVDPFVVTYTDLYASTLEGIGAFFGNRSLVVHFANKTRITCASFESVVSGLPTSTLTSETSGCASTGFATATSSGNLTAPFPTPFPTGAAVTTGKPTQSSPIVTAAGANVKVGGVGALVFAAAVMIML</sequence>
<dbReference type="SUPFAM" id="SSF49329">
    <property type="entry name" value="Cu,Zn superoxide dismutase-like"/>
    <property type="match status" value="1"/>
</dbReference>
<dbReference type="GO" id="GO:0005576">
    <property type="term" value="C:extracellular region"/>
    <property type="evidence" value="ECO:0007669"/>
    <property type="project" value="UniProtKB-SubCell"/>
</dbReference>
<accession>A0AAE0J5X3</accession>
<feature type="chain" id="PRO_5042030608" description="superoxide dismutase" evidence="8">
    <location>
        <begin position="21"/>
        <end position="286"/>
    </location>
</feature>
<organism evidence="9 10">
    <name type="scientific">Cercophora scortea</name>
    <dbReference type="NCBI Taxonomy" id="314031"/>
    <lineage>
        <taxon>Eukaryota</taxon>
        <taxon>Fungi</taxon>
        <taxon>Dikarya</taxon>
        <taxon>Ascomycota</taxon>
        <taxon>Pezizomycotina</taxon>
        <taxon>Sordariomycetes</taxon>
        <taxon>Sordariomycetidae</taxon>
        <taxon>Sordariales</taxon>
        <taxon>Lasiosphaeriaceae</taxon>
        <taxon>Cercophora</taxon>
    </lineage>
</organism>
<evidence type="ECO:0000256" key="7">
    <source>
        <dbReference type="ARBA" id="ARBA00049204"/>
    </source>
</evidence>
<comment type="subcellular location">
    <subcellularLocation>
        <location evidence="1">Cell envelope</location>
    </subcellularLocation>
    <subcellularLocation>
        <location evidence="2">Secreted</location>
    </subcellularLocation>
</comment>
<reference evidence="9" key="1">
    <citation type="journal article" date="2023" name="Mol. Phylogenet. Evol.">
        <title>Genome-scale phylogeny and comparative genomics of the fungal order Sordariales.</title>
        <authorList>
            <person name="Hensen N."/>
            <person name="Bonometti L."/>
            <person name="Westerberg I."/>
            <person name="Brannstrom I.O."/>
            <person name="Guillou S."/>
            <person name="Cros-Aarteil S."/>
            <person name="Calhoun S."/>
            <person name="Haridas S."/>
            <person name="Kuo A."/>
            <person name="Mondo S."/>
            <person name="Pangilinan J."/>
            <person name="Riley R."/>
            <person name="LaButti K."/>
            <person name="Andreopoulos B."/>
            <person name="Lipzen A."/>
            <person name="Chen C."/>
            <person name="Yan M."/>
            <person name="Daum C."/>
            <person name="Ng V."/>
            <person name="Clum A."/>
            <person name="Steindorff A."/>
            <person name="Ohm R.A."/>
            <person name="Martin F."/>
            <person name="Silar P."/>
            <person name="Natvig D.O."/>
            <person name="Lalanne C."/>
            <person name="Gautier V."/>
            <person name="Ament-Velasquez S.L."/>
            <person name="Kruys A."/>
            <person name="Hutchinson M.I."/>
            <person name="Powell A.J."/>
            <person name="Barry K."/>
            <person name="Miller A.N."/>
            <person name="Grigoriev I.V."/>
            <person name="Debuchy R."/>
            <person name="Gladieux P."/>
            <person name="Hiltunen Thoren M."/>
            <person name="Johannesson H."/>
        </authorList>
    </citation>
    <scope>NUCLEOTIDE SEQUENCE</scope>
    <source>
        <strain evidence="9">SMH4131-1</strain>
    </source>
</reference>
<evidence type="ECO:0000313" key="10">
    <source>
        <dbReference type="Proteomes" id="UP001286456"/>
    </source>
</evidence>
<dbReference type="EMBL" id="JAUEPO010000001">
    <property type="protein sequence ID" value="KAK3337107.1"/>
    <property type="molecule type" value="Genomic_DNA"/>
</dbReference>
<proteinExistence type="inferred from homology"/>
<evidence type="ECO:0000313" key="9">
    <source>
        <dbReference type="EMBL" id="KAK3337107.1"/>
    </source>
</evidence>
<evidence type="ECO:0000256" key="3">
    <source>
        <dbReference type="ARBA" id="ARBA00010457"/>
    </source>
</evidence>
<dbReference type="AlphaFoldDB" id="A0AAE0J5X3"/>
<dbReference type="GO" id="GO:0004784">
    <property type="term" value="F:superoxide dismutase activity"/>
    <property type="evidence" value="ECO:0007669"/>
    <property type="project" value="UniProtKB-EC"/>
</dbReference>
<comment type="similarity">
    <text evidence="3">Belongs to the Cu-Zn superoxide dismutase family.</text>
</comment>
<comment type="catalytic activity">
    <reaction evidence="7">
        <text>2 superoxide + 2 H(+) = H2O2 + O2</text>
        <dbReference type="Rhea" id="RHEA:20696"/>
        <dbReference type="ChEBI" id="CHEBI:15378"/>
        <dbReference type="ChEBI" id="CHEBI:15379"/>
        <dbReference type="ChEBI" id="CHEBI:16240"/>
        <dbReference type="ChEBI" id="CHEBI:18421"/>
        <dbReference type="EC" id="1.15.1.1"/>
    </reaction>
</comment>
<keyword evidence="8" id="KW-0732">Signal</keyword>
<dbReference type="FunFam" id="2.60.40.200:FF:000007">
    <property type="entry name" value="Cell surface Cu-only superoxide dismutase 5"/>
    <property type="match status" value="1"/>
</dbReference>
<evidence type="ECO:0000256" key="8">
    <source>
        <dbReference type="SAM" id="SignalP"/>
    </source>
</evidence>
<name>A0AAE0J5X3_9PEZI</name>
<dbReference type="Proteomes" id="UP001286456">
    <property type="component" value="Unassembled WGS sequence"/>
</dbReference>
<evidence type="ECO:0000256" key="1">
    <source>
        <dbReference type="ARBA" id="ARBA00004196"/>
    </source>
</evidence>
<comment type="caution">
    <text evidence="9">The sequence shown here is derived from an EMBL/GenBank/DDBJ whole genome shotgun (WGS) entry which is preliminary data.</text>
</comment>
<keyword evidence="5" id="KW-0964">Secreted</keyword>
<dbReference type="Gene3D" id="2.60.40.200">
    <property type="entry name" value="Superoxide dismutase, copper/zinc binding domain"/>
    <property type="match status" value="1"/>
</dbReference>